<sequence>MASKYLFKEKPLKEIRSHLIEYLGGSVNLIKKPNGLAIINLNQDSKKNAITGKMMVDLYDIVEELECWSTGKSIILKGEKNNFCSGGDLDFVKKINTPEYGYMMSTFMQNILNKFQNLPMLSLALIEGIALGGGAELTVACDFRIITENCQGIGFVHGKMGIIPAWGGINRLIEKIGYTKSLDVLTTGKLYNPNECYQIGLVNDIIPENENSLDYAIDWLEKRTKFEPEIIRSIKKCVRNGQTNPENYKIQREIFAPFWGSQKNKEALLKNIKHKQ</sequence>
<dbReference type="GO" id="GO:0005829">
    <property type="term" value="C:cytosol"/>
    <property type="evidence" value="ECO:0007669"/>
    <property type="project" value="UniProtKB-SubCell"/>
</dbReference>
<dbReference type="Pfam" id="PF00378">
    <property type="entry name" value="ECH_1"/>
    <property type="match status" value="1"/>
</dbReference>
<evidence type="ECO:0000313" key="15">
    <source>
        <dbReference type="EnsemblMetazoa" id="PHUM171680-PA"/>
    </source>
</evidence>
<reference evidence="14" key="1">
    <citation type="submission" date="2007-04" db="EMBL/GenBank/DDBJ databases">
        <title>Annotation of Pediculus humanus corporis strain USDA.</title>
        <authorList>
            <person name="Kirkness E."/>
            <person name="Hannick L."/>
            <person name="Hass B."/>
            <person name="Bruggner R."/>
            <person name="Lawson D."/>
            <person name="Bidwell S."/>
            <person name="Joardar V."/>
            <person name="Caler E."/>
            <person name="Walenz B."/>
            <person name="Inman J."/>
            <person name="Schobel S."/>
            <person name="Galinsky K."/>
            <person name="Amedeo P."/>
            <person name="Strausberg R."/>
        </authorList>
    </citation>
    <scope>NUCLEOTIDE SEQUENCE</scope>
    <source>
        <strain evidence="14">USDA</strain>
    </source>
</reference>
<dbReference type="EMBL" id="AAZO01001995">
    <property type="status" value="NOT_ANNOTATED_CDS"/>
    <property type="molecule type" value="Genomic_DNA"/>
</dbReference>
<dbReference type="AlphaFoldDB" id="E0VG25"/>
<dbReference type="KEGG" id="phu:Phum_PHUM171680"/>
<comment type="catalytic activity">
    <reaction evidence="6">
        <text>(2R)-ethylmalonyl-CoA + H(+) = butanoyl-CoA + CO2</text>
        <dbReference type="Rhea" id="RHEA:59540"/>
        <dbReference type="ChEBI" id="CHEBI:15378"/>
        <dbReference type="ChEBI" id="CHEBI:16526"/>
        <dbReference type="ChEBI" id="CHEBI:57371"/>
        <dbReference type="ChEBI" id="CHEBI:85316"/>
        <dbReference type="EC" id="4.1.1.94"/>
    </reaction>
    <physiologicalReaction direction="left-to-right" evidence="6">
        <dbReference type="Rhea" id="RHEA:59541"/>
    </physiologicalReaction>
</comment>
<dbReference type="STRING" id="121224.E0VG25"/>
<dbReference type="EC" id="4.1.1.94" evidence="7"/>
<dbReference type="RefSeq" id="XP_002425069.1">
    <property type="nucleotide sequence ID" value="XM_002425024.1"/>
</dbReference>
<evidence type="ECO:0000256" key="8">
    <source>
        <dbReference type="ARBA" id="ARBA00039903"/>
    </source>
</evidence>
<dbReference type="PANTHER" id="PTHR11941:SF27">
    <property type="entry name" value="ETHYLMALONYL-COA DECARBOXYLASE"/>
    <property type="match status" value="1"/>
</dbReference>
<comment type="catalytic activity">
    <reaction evidence="11">
        <text>(S)-methylmalonyl-CoA + H(+) = propanoyl-CoA + CO2</text>
        <dbReference type="Rhea" id="RHEA:61340"/>
        <dbReference type="ChEBI" id="CHEBI:15378"/>
        <dbReference type="ChEBI" id="CHEBI:16526"/>
        <dbReference type="ChEBI" id="CHEBI:57327"/>
        <dbReference type="ChEBI" id="CHEBI:57392"/>
        <dbReference type="EC" id="4.1.1.94"/>
    </reaction>
    <physiologicalReaction direction="left-to-right" evidence="11">
        <dbReference type="Rhea" id="RHEA:61341"/>
    </physiologicalReaction>
</comment>
<dbReference type="eggNOG" id="KOG1680">
    <property type="taxonomic scope" value="Eukaryota"/>
</dbReference>
<gene>
    <name evidence="15" type="primary">8236724</name>
    <name evidence="14" type="ORF">Phum_PHUM171680</name>
</gene>
<accession>E0VG25</accession>
<dbReference type="InterPro" id="IPR029045">
    <property type="entry name" value="ClpP/crotonase-like_dom_sf"/>
</dbReference>
<dbReference type="InterPro" id="IPR018376">
    <property type="entry name" value="Enoyl-CoA_hyd/isom_CS"/>
</dbReference>
<evidence type="ECO:0000256" key="1">
    <source>
        <dbReference type="ARBA" id="ARBA00004514"/>
    </source>
</evidence>
<dbReference type="EMBL" id="DS235131">
    <property type="protein sequence ID" value="EEB12331.1"/>
    <property type="molecule type" value="Genomic_DNA"/>
</dbReference>
<evidence type="ECO:0000256" key="11">
    <source>
        <dbReference type="ARBA" id="ARBA00047446"/>
    </source>
</evidence>
<dbReference type="EnsemblMetazoa" id="PHUM171680-RA">
    <property type="protein sequence ID" value="PHUM171680-PA"/>
    <property type="gene ID" value="PHUM171680"/>
</dbReference>
<evidence type="ECO:0000256" key="9">
    <source>
        <dbReference type="ARBA" id="ARBA00042052"/>
    </source>
</evidence>
<dbReference type="OrthoDB" id="448450at2759"/>
<dbReference type="VEuPathDB" id="VectorBase:PHUM171680"/>
<dbReference type="CTD" id="8236724"/>
<dbReference type="HOGENOM" id="CLU_009834_7_6_1"/>
<comment type="similarity">
    <text evidence="2 13">Belongs to the enoyl-CoA hydratase/isomerase family.</text>
</comment>
<evidence type="ECO:0000256" key="12">
    <source>
        <dbReference type="ARBA" id="ARBA00056546"/>
    </source>
</evidence>
<dbReference type="Gene3D" id="3.90.226.10">
    <property type="entry name" value="2-enoyl-CoA Hydratase, Chain A, domain 1"/>
    <property type="match status" value="1"/>
</dbReference>
<evidence type="ECO:0000313" key="16">
    <source>
        <dbReference type="Proteomes" id="UP000009046"/>
    </source>
</evidence>
<evidence type="ECO:0000256" key="10">
    <source>
        <dbReference type="ARBA" id="ARBA00042182"/>
    </source>
</evidence>
<evidence type="ECO:0000256" key="4">
    <source>
        <dbReference type="ARBA" id="ARBA00023239"/>
    </source>
</evidence>
<name>E0VG25_PEDHC</name>
<comment type="subcellular location">
    <subcellularLocation>
        <location evidence="1">Cytoplasm</location>
        <location evidence="1">Cytosol</location>
    </subcellularLocation>
</comment>
<evidence type="ECO:0000256" key="3">
    <source>
        <dbReference type="ARBA" id="ARBA00022490"/>
    </source>
</evidence>
<dbReference type="PROSITE" id="PS00166">
    <property type="entry name" value="ENOYL_COA_HYDRATASE"/>
    <property type="match status" value="1"/>
</dbReference>
<dbReference type="InterPro" id="IPR001753">
    <property type="entry name" value="Enoyl-CoA_hydra/iso"/>
</dbReference>
<keyword evidence="3" id="KW-0963">Cytoplasm</keyword>
<keyword evidence="16" id="KW-1185">Reference proteome</keyword>
<protein>
    <recommendedName>
        <fullName evidence="8">Ethylmalonyl-CoA decarboxylase</fullName>
        <ecNumber evidence="7">4.1.1.94</ecNumber>
    </recommendedName>
    <alternativeName>
        <fullName evidence="10">Enoyl-CoA hydratase domain-containing protein 1</fullName>
    </alternativeName>
    <alternativeName>
        <fullName evidence="9">Methylmalonyl-CoA decarboxylase</fullName>
    </alternativeName>
</protein>
<dbReference type="OMA" id="FTICRPE"/>
<evidence type="ECO:0000256" key="7">
    <source>
        <dbReference type="ARBA" id="ARBA00038883"/>
    </source>
</evidence>
<comment type="catalytic activity">
    <reaction evidence="5">
        <text>(2S)-ethylmalonyl-CoA + H(+) = butanoyl-CoA + CO2</text>
        <dbReference type="Rhea" id="RHEA:32131"/>
        <dbReference type="ChEBI" id="CHEBI:15378"/>
        <dbReference type="ChEBI" id="CHEBI:16526"/>
        <dbReference type="ChEBI" id="CHEBI:57371"/>
        <dbReference type="ChEBI" id="CHEBI:60909"/>
        <dbReference type="EC" id="4.1.1.94"/>
    </reaction>
    <physiologicalReaction direction="left-to-right" evidence="5">
        <dbReference type="Rhea" id="RHEA:32132"/>
    </physiologicalReaction>
</comment>
<dbReference type="InParanoid" id="E0VG25"/>
<dbReference type="GO" id="GO:0004492">
    <property type="term" value="F:methyl/ethyl malonyl-CoA decarboxylase activity"/>
    <property type="evidence" value="ECO:0007669"/>
    <property type="project" value="UniProtKB-EC"/>
</dbReference>
<evidence type="ECO:0000256" key="2">
    <source>
        <dbReference type="ARBA" id="ARBA00005254"/>
    </source>
</evidence>
<dbReference type="Proteomes" id="UP000009046">
    <property type="component" value="Unassembled WGS sequence"/>
</dbReference>
<proteinExistence type="inferred from homology"/>
<evidence type="ECO:0000256" key="13">
    <source>
        <dbReference type="RuleBase" id="RU003707"/>
    </source>
</evidence>
<evidence type="ECO:0000256" key="5">
    <source>
        <dbReference type="ARBA" id="ARBA00036343"/>
    </source>
</evidence>
<reference evidence="14" key="2">
    <citation type="submission" date="2007-04" db="EMBL/GenBank/DDBJ databases">
        <title>The genome of the human body louse.</title>
        <authorList>
            <consortium name="The Human Body Louse Genome Consortium"/>
            <person name="Kirkness E."/>
            <person name="Walenz B."/>
            <person name="Hass B."/>
            <person name="Bruggner R."/>
            <person name="Strausberg R."/>
        </authorList>
    </citation>
    <scope>NUCLEOTIDE SEQUENCE</scope>
    <source>
        <strain evidence="14">USDA</strain>
    </source>
</reference>
<dbReference type="CDD" id="cd06558">
    <property type="entry name" value="crotonase-like"/>
    <property type="match status" value="1"/>
</dbReference>
<dbReference type="GeneID" id="8236724"/>
<organism>
    <name type="scientific">Pediculus humanus subsp. corporis</name>
    <name type="common">Body louse</name>
    <dbReference type="NCBI Taxonomy" id="121224"/>
    <lineage>
        <taxon>Eukaryota</taxon>
        <taxon>Metazoa</taxon>
        <taxon>Ecdysozoa</taxon>
        <taxon>Arthropoda</taxon>
        <taxon>Hexapoda</taxon>
        <taxon>Insecta</taxon>
        <taxon>Pterygota</taxon>
        <taxon>Neoptera</taxon>
        <taxon>Paraneoptera</taxon>
        <taxon>Psocodea</taxon>
        <taxon>Troctomorpha</taxon>
        <taxon>Phthiraptera</taxon>
        <taxon>Anoplura</taxon>
        <taxon>Pediculidae</taxon>
        <taxon>Pediculus</taxon>
    </lineage>
</organism>
<dbReference type="PANTHER" id="PTHR11941">
    <property type="entry name" value="ENOYL-COA HYDRATASE-RELATED"/>
    <property type="match status" value="1"/>
</dbReference>
<dbReference type="GO" id="GO:0006635">
    <property type="term" value="P:fatty acid beta-oxidation"/>
    <property type="evidence" value="ECO:0007669"/>
    <property type="project" value="TreeGrafter"/>
</dbReference>
<comment type="function">
    <text evidence="12">Decarboxylates ethylmalonyl-CoA, a potentially toxic metabolite, to form butyryl-CoA, suggesting it might be involved in metabolite proofreading. Acts preferentially on (S)-ethylmalonyl-CoA but also has some activity on the (R)-isomer. Also has methylmalonyl-CoA decarboxylase activity at lower level.</text>
</comment>
<reference evidence="15" key="3">
    <citation type="submission" date="2021-02" db="UniProtKB">
        <authorList>
            <consortium name="EnsemblMetazoa"/>
        </authorList>
    </citation>
    <scope>IDENTIFICATION</scope>
    <source>
        <strain evidence="15">USDA</strain>
    </source>
</reference>
<keyword evidence="4 14" id="KW-0456">Lyase</keyword>
<evidence type="ECO:0000313" key="14">
    <source>
        <dbReference type="EMBL" id="EEB12331.1"/>
    </source>
</evidence>
<dbReference type="SUPFAM" id="SSF52096">
    <property type="entry name" value="ClpP/crotonase"/>
    <property type="match status" value="1"/>
</dbReference>
<evidence type="ECO:0000256" key="6">
    <source>
        <dbReference type="ARBA" id="ARBA00036541"/>
    </source>
</evidence>